<keyword evidence="2" id="KW-1133">Transmembrane helix</keyword>
<keyword evidence="4" id="KW-1185">Reference proteome</keyword>
<keyword evidence="2" id="KW-0812">Transmembrane</keyword>
<accession>A0A9W9YXB9</accession>
<proteinExistence type="predicted"/>
<evidence type="ECO:0000256" key="2">
    <source>
        <dbReference type="SAM" id="Phobius"/>
    </source>
</evidence>
<reference evidence="3" key="1">
    <citation type="submission" date="2023-01" db="EMBL/GenBank/DDBJ databases">
        <title>Genome assembly of the deep-sea coral Lophelia pertusa.</title>
        <authorList>
            <person name="Herrera S."/>
            <person name="Cordes E."/>
        </authorList>
    </citation>
    <scope>NUCLEOTIDE SEQUENCE</scope>
    <source>
        <strain evidence="3">USNM1676648</strain>
        <tissue evidence="3">Polyp</tissue>
    </source>
</reference>
<organism evidence="3 4">
    <name type="scientific">Desmophyllum pertusum</name>
    <dbReference type="NCBI Taxonomy" id="174260"/>
    <lineage>
        <taxon>Eukaryota</taxon>
        <taxon>Metazoa</taxon>
        <taxon>Cnidaria</taxon>
        <taxon>Anthozoa</taxon>
        <taxon>Hexacorallia</taxon>
        <taxon>Scleractinia</taxon>
        <taxon>Caryophylliina</taxon>
        <taxon>Caryophylliidae</taxon>
        <taxon>Desmophyllum</taxon>
    </lineage>
</organism>
<evidence type="ECO:0000256" key="1">
    <source>
        <dbReference type="SAM" id="MobiDB-lite"/>
    </source>
</evidence>
<protein>
    <submittedName>
        <fullName evidence="3">Uncharacterized protein</fullName>
    </submittedName>
</protein>
<feature type="compositionally biased region" description="Polar residues" evidence="1">
    <location>
        <begin position="100"/>
        <end position="121"/>
    </location>
</feature>
<comment type="caution">
    <text evidence="3">The sequence shown here is derived from an EMBL/GenBank/DDBJ whole genome shotgun (WGS) entry which is preliminary data.</text>
</comment>
<dbReference type="EMBL" id="MU826865">
    <property type="protein sequence ID" value="KAJ7370444.1"/>
    <property type="molecule type" value="Genomic_DNA"/>
</dbReference>
<dbReference type="AlphaFoldDB" id="A0A9W9YXB9"/>
<keyword evidence="2" id="KW-0472">Membrane</keyword>
<sequence length="132" mass="14797">MSVLVLRSKKVFFLLVAVVAVGIYVWTTKTHLTHFTLFSADIERALMSDRNPGEEIVFTSKEKLSPATVVEVETLTLSSPNQRNSGQERMISEEALESLVQGTTSNVSLQTENETRTSYQESDPLEKEKMLT</sequence>
<evidence type="ECO:0000313" key="3">
    <source>
        <dbReference type="EMBL" id="KAJ7370444.1"/>
    </source>
</evidence>
<feature type="compositionally biased region" description="Polar residues" evidence="1">
    <location>
        <begin position="75"/>
        <end position="87"/>
    </location>
</feature>
<evidence type="ECO:0000313" key="4">
    <source>
        <dbReference type="Proteomes" id="UP001163046"/>
    </source>
</evidence>
<feature type="region of interest" description="Disordered" evidence="1">
    <location>
        <begin position="75"/>
        <end position="132"/>
    </location>
</feature>
<feature type="transmembrane region" description="Helical" evidence="2">
    <location>
        <begin position="12"/>
        <end position="27"/>
    </location>
</feature>
<name>A0A9W9YXB9_9CNID</name>
<gene>
    <name evidence="3" type="ORF">OS493_032334</name>
</gene>
<dbReference type="Proteomes" id="UP001163046">
    <property type="component" value="Unassembled WGS sequence"/>
</dbReference>